<dbReference type="Proteomes" id="UP001305647">
    <property type="component" value="Unassembled WGS sequence"/>
</dbReference>
<reference evidence="1" key="1">
    <citation type="journal article" date="2023" name="Mol. Phylogenet. Evol.">
        <title>Genome-scale phylogeny and comparative genomics of the fungal order Sordariales.</title>
        <authorList>
            <person name="Hensen N."/>
            <person name="Bonometti L."/>
            <person name="Westerberg I."/>
            <person name="Brannstrom I.O."/>
            <person name="Guillou S."/>
            <person name="Cros-Aarteil S."/>
            <person name="Calhoun S."/>
            <person name="Haridas S."/>
            <person name="Kuo A."/>
            <person name="Mondo S."/>
            <person name="Pangilinan J."/>
            <person name="Riley R."/>
            <person name="LaButti K."/>
            <person name="Andreopoulos B."/>
            <person name="Lipzen A."/>
            <person name="Chen C."/>
            <person name="Yan M."/>
            <person name="Daum C."/>
            <person name="Ng V."/>
            <person name="Clum A."/>
            <person name="Steindorff A."/>
            <person name="Ohm R.A."/>
            <person name="Martin F."/>
            <person name="Silar P."/>
            <person name="Natvig D.O."/>
            <person name="Lalanne C."/>
            <person name="Gautier V."/>
            <person name="Ament-Velasquez S.L."/>
            <person name="Kruys A."/>
            <person name="Hutchinson M.I."/>
            <person name="Powell A.J."/>
            <person name="Barry K."/>
            <person name="Miller A.N."/>
            <person name="Grigoriev I.V."/>
            <person name="Debuchy R."/>
            <person name="Gladieux P."/>
            <person name="Hiltunen Thoren M."/>
            <person name="Johannesson H."/>
        </authorList>
    </citation>
    <scope>NUCLEOTIDE SEQUENCE</scope>
    <source>
        <strain evidence="1">CBS 757.83</strain>
    </source>
</reference>
<dbReference type="AlphaFoldDB" id="A0AAN6QA37"/>
<name>A0AAN6QA37_9PEZI</name>
<proteinExistence type="predicted"/>
<organism evidence="1 2">
    <name type="scientific">Parathielavia hyrcaniae</name>
    <dbReference type="NCBI Taxonomy" id="113614"/>
    <lineage>
        <taxon>Eukaryota</taxon>
        <taxon>Fungi</taxon>
        <taxon>Dikarya</taxon>
        <taxon>Ascomycota</taxon>
        <taxon>Pezizomycotina</taxon>
        <taxon>Sordariomycetes</taxon>
        <taxon>Sordariomycetidae</taxon>
        <taxon>Sordariales</taxon>
        <taxon>Chaetomiaceae</taxon>
        <taxon>Parathielavia</taxon>
    </lineage>
</organism>
<comment type="caution">
    <text evidence="1">The sequence shown here is derived from an EMBL/GenBank/DDBJ whole genome shotgun (WGS) entry which is preliminary data.</text>
</comment>
<dbReference type="EMBL" id="MU863624">
    <property type="protein sequence ID" value="KAK4106448.1"/>
    <property type="molecule type" value="Genomic_DNA"/>
</dbReference>
<evidence type="ECO:0000313" key="2">
    <source>
        <dbReference type="Proteomes" id="UP001305647"/>
    </source>
</evidence>
<protein>
    <submittedName>
        <fullName evidence="1">Uncharacterized protein</fullName>
    </submittedName>
</protein>
<accession>A0AAN6QA37</accession>
<gene>
    <name evidence="1" type="ORF">N658DRAFT_19556</name>
</gene>
<evidence type="ECO:0000313" key="1">
    <source>
        <dbReference type="EMBL" id="KAK4106448.1"/>
    </source>
</evidence>
<reference evidence="1" key="2">
    <citation type="submission" date="2023-05" db="EMBL/GenBank/DDBJ databases">
        <authorList>
            <consortium name="Lawrence Berkeley National Laboratory"/>
            <person name="Steindorff A."/>
            <person name="Hensen N."/>
            <person name="Bonometti L."/>
            <person name="Westerberg I."/>
            <person name="Brannstrom I.O."/>
            <person name="Guillou S."/>
            <person name="Cros-Aarteil S."/>
            <person name="Calhoun S."/>
            <person name="Haridas S."/>
            <person name="Kuo A."/>
            <person name="Mondo S."/>
            <person name="Pangilinan J."/>
            <person name="Riley R."/>
            <person name="Labutti K."/>
            <person name="Andreopoulos B."/>
            <person name="Lipzen A."/>
            <person name="Chen C."/>
            <person name="Yanf M."/>
            <person name="Daum C."/>
            <person name="Ng V."/>
            <person name="Clum A."/>
            <person name="Ohm R."/>
            <person name="Martin F."/>
            <person name="Silar P."/>
            <person name="Natvig D."/>
            <person name="Lalanne C."/>
            <person name="Gautier V."/>
            <person name="Ament-Velasquez S.L."/>
            <person name="Kruys A."/>
            <person name="Hutchinson M.I."/>
            <person name="Powell A.J."/>
            <person name="Barry K."/>
            <person name="Miller A.N."/>
            <person name="Grigoriev I.V."/>
            <person name="Debuchy R."/>
            <person name="Gladieux P."/>
            <person name="Thoren M.H."/>
            <person name="Johannesson H."/>
        </authorList>
    </citation>
    <scope>NUCLEOTIDE SEQUENCE</scope>
    <source>
        <strain evidence="1">CBS 757.83</strain>
    </source>
</reference>
<sequence length="180" mass="20310">MTLSGWGPVGLERNFWPAPGAPRARVACGPYDAPDWSRQWADGDRVPPPRQTLVHRRDFRDMRFVLHDRCRFNDLESTSLRVRSTRQDMLSVCQFLYTVSGCFQNQRGTGSSDCGHPVNRVGGVDSVDLTKPAALTWAGSTPQNLNCTRPFLEIHKRNPQRIALPHQARMHPDFESPSGK</sequence>
<keyword evidence="2" id="KW-1185">Reference proteome</keyword>